<dbReference type="GO" id="GO:0030246">
    <property type="term" value="F:carbohydrate binding"/>
    <property type="evidence" value="ECO:0007669"/>
    <property type="project" value="InterPro"/>
</dbReference>
<dbReference type="InterPro" id="IPR011013">
    <property type="entry name" value="Gal_mutarotase_sf_dom"/>
</dbReference>
<protein>
    <submittedName>
        <fullName evidence="1">Aldose 1-epimerase</fullName>
    </submittedName>
</protein>
<dbReference type="PANTHER" id="PTHR11122">
    <property type="entry name" value="APOSPORY-ASSOCIATED PROTEIN C-RELATED"/>
    <property type="match status" value="1"/>
</dbReference>
<dbReference type="Gene3D" id="2.70.98.10">
    <property type="match status" value="1"/>
</dbReference>
<evidence type="ECO:0000313" key="1">
    <source>
        <dbReference type="EMBL" id="GFH42367.1"/>
    </source>
</evidence>
<dbReference type="EMBL" id="BLLI01000021">
    <property type="protein sequence ID" value="GFH42367.1"/>
    <property type="molecule type" value="Genomic_DNA"/>
</dbReference>
<dbReference type="CDD" id="cd09024">
    <property type="entry name" value="Aldose_epim_lacX"/>
    <property type="match status" value="1"/>
</dbReference>
<organism evidence="1 2">
    <name type="scientific">Pseudolactococcus hodotermopsidis</name>
    <dbReference type="NCBI Taxonomy" id="2709157"/>
    <lineage>
        <taxon>Bacteria</taxon>
        <taxon>Bacillati</taxon>
        <taxon>Bacillota</taxon>
        <taxon>Bacilli</taxon>
        <taxon>Lactobacillales</taxon>
        <taxon>Streptococcaceae</taxon>
        <taxon>Pseudolactococcus</taxon>
    </lineage>
</organism>
<dbReference type="AlphaFoldDB" id="A0A6A0BEV1"/>
<dbReference type="GO" id="GO:0005975">
    <property type="term" value="P:carbohydrate metabolic process"/>
    <property type="evidence" value="ECO:0007669"/>
    <property type="project" value="InterPro"/>
</dbReference>
<proteinExistence type="predicted"/>
<accession>A0A6A0BEV1</accession>
<dbReference type="GO" id="GO:0016853">
    <property type="term" value="F:isomerase activity"/>
    <property type="evidence" value="ECO:0007669"/>
    <property type="project" value="InterPro"/>
</dbReference>
<dbReference type="Pfam" id="PF01263">
    <property type="entry name" value="Aldose_epim"/>
    <property type="match status" value="1"/>
</dbReference>
<comment type="caution">
    <text evidence="1">The sequence shown here is derived from an EMBL/GenBank/DDBJ whole genome shotgun (WGS) entry which is preliminary data.</text>
</comment>
<dbReference type="InterPro" id="IPR008183">
    <property type="entry name" value="Aldose_1/G6P_1-epimerase"/>
</dbReference>
<dbReference type="PANTHER" id="PTHR11122:SF13">
    <property type="entry name" value="GLUCOSE-6-PHOSPHATE 1-EPIMERASE"/>
    <property type="match status" value="1"/>
</dbReference>
<reference evidence="1 2" key="1">
    <citation type="submission" date="2020-02" db="EMBL/GenBank/DDBJ databases">
        <title>Draft genome sequence of Lactococcus sp. Hs30E4-3.</title>
        <authorList>
            <person name="Noda S."/>
            <person name="Yuki M."/>
            <person name="Ohkuma M."/>
        </authorList>
    </citation>
    <scope>NUCLEOTIDE SEQUENCE [LARGE SCALE GENOMIC DNA]</scope>
    <source>
        <strain evidence="1 2">Hs30E4-3</strain>
    </source>
</reference>
<keyword evidence="2" id="KW-1185">Reference proteome</keyword>
<evidence type="ECO:0000313" key="2">
    <source>
        <dbReference type="Proteomes" id="UP000480303"/>
    </source>
</evidence>
<dbReference type="InterPro" id="IPR014718">
    <property type="entry name" value="GH-type_carb-bd"/>
</dbReference>
<dbReference type="SUPFAM" id="SSF74650">
    <property type="entry name" value="Galactose mutarotase-like"/>
    <property type="match status" value="1"/>
</dbReference>
<name>A0A6A0BEV1_9LACT</name>
<gene>
    <name evidence="1" type="ORF">Hs30E_09180</name>
</gene>
<sequence length="290" mass="33108">MTTTKISSDVLEITVATFGAELHSIKKDGIEYLWQGNPEFWARKAPILFPIVGKLKNGSYRYNDENFKMAGHGFARDNMFKLIDSDEDDLVFELKDSKETKLSYPFDFRLRVSYKLRGNKLLVKWEVKNQDEQEMYFGIGAHPAFNVPLESGTFEAYKLTITPTQSRQFIPLDPETGTLDLDKKTLLEQNEFSLTHDLFKDDALIFETPKATEVVLSNSIDNRSVKIAWKNMPFLGLWSPYPAQAPFVCIEPWCGIADDENTDGDLTTKFGINSLDPGKKFKAEYTIEIN</sequence>
<dbReference type="Proteomes" id="UP000480303">
    <property type="component" value="Unassembled WGS sequence"/>
</dbReference>
<dbReference type="InterPro" id="IPR037481">
    <property type="entry name" value="LacX"/>
</dbReference>
<dbReference type="RefSeq" id="WP_172208369.1">
    <property type="nucleotide sequence ID" value="NZ_BLLI01000021.1"/>
</dbReference>